<dbReference type="Gene3D" id="2.60.40.150">
    <property type="entry name" value="C2 domain"/>
    <property type="match status" value="1"/>
</dbReference>
<dbReference type="GO" id="GO:0005544">
    <property type="term" value="F:calcium-dependent phospholipid binding"/>
    <property type="evidence" value="ECO:0007669"/>
    <property type="project" value="TreeGrafter"/>
</dbReference>
<dbReference type="GO" id="GO:0001786">
    <property type="term" value="F:phosphatidylserine binding"/>
    <property type="evidence" value="ECO:0007669"/>
    <property type="project" value="TreeGrafter"/>
</dbReference>
<dbReference type="GO" id="GO:0000149">
    <property type="term" value="F:SNARE binding"/>
    <property type="evidence" value="ECO:0007669"/>
    <property type="project" value="TreeGrafter"/>
</dbReference>
<dbReference type="GO" id="GO:0005509">
    <property type="term" value="F:calcium ion binding"/>
    <property type="evidence" value="ECO:0007669"/>
    <property type="project" value="TreeGrafter"/>
</dbReference>
<dbReference type="AlphaFoldDB" id="A0A448WF00"/>
<sequence>MNFVYCESQCRIHFIAAIIAIILCFKRIKKAHVLVIPNSSGSDQFSTKNLLHPVEGDPYVKLYLLCRGKRLVKRKSHIKKRTLNPVYNEAFTFDLPVNIDISEIGVEFSILEWDRMTKNETLGRVVLGTKEIVLQTGDERHWLEVIRNPRKQIAEWHRLA</sequence>
<reference evidence="2" key="1">
    <citation type="submission" date="2018-11" db="EMBL/GenBank/DDBJ databases">
        <authorList>
            <consortium name="Pathogen Informatics"/>
        </authorList>
    </citation>
    <scope>NUCLEOTIDE SEQUENCE</scope>
</reference>
<dbReference type="PANTHER" id="PTHR10024">
    <property type="entry name" value="SYNAPTOTAGMIN"/>
    <property type="match status" value="1"/>
</dbReference>
<comment type="caution">
    <text evidence="2">The sequence shown here is derived from an EMBL/GenBank/DDBJ whole genome shotgun (WGS) entry which is preliminary data.</text>
</comment>
<dbReference type="Pfam" id="PF00168">
    <property type="entry name" value="C2"/>
    <property type="match status" value="1"/>
</dbReference>
<dbReference type="SMART" id="SM00239">
    <property type="entry name" value="C2"/>
    <property type="match status" value="1"/>
</dbReference>
<dbReference type="GO" id="GO:0030276">
    <property type="term" value="F:clathrin binding"/>
    <property type="evidence" value="ECO:0007669"/>
    <property type="project" value="TreeGrafter"/>
</dbReference>
<gene>
    <name evidence="2" type="ORF">PXEA_LOCUS3525</name>
</gene>
<proteinExistence type="predicted"/>
<dbReference type="GO" id="GO:0005886">
    <property type="term" value="C:plasma membrane"/>
    <property type="evidence" value="ECO:0007669"/>
    <property type="project" value="TreeGrafter"/>
</dbReference>
<dbReference type="OrthoDB" id="270970at2759"/>
<dbReference type="PANTHER" id="PTHR10024:SF369">
    <property type="entry name" value="FI18813P1"/>
    <property type="match status" value="1"/>
</dbReference>
<dbReference type="SUPFAM" id="SSF49562">
    <property type="entry name" value="C2 domain (Calcium/lipid-binding domain, CaLB)"/>
    <property type="match status" value="1"/>
</dbReference>
<name>A0A448WF00_9PLAT</name>
<feature type="domain" description="C2" evidence="1">
    <location>
        <begin position="15"/>
        <end position="143"/>
    </location>
</feature>
<dbReference type="PRINTS" id="PR00360">
    <property type="entry name" value="C2DOMAIN"/>
</dbReference>
<dbReference type="EMBL" id="CAAALY010007995">
    <property type="protein sequence ID" value="VEL10085.1"/>
    <property type="molecule type" value="Genomic_DNA"/>
</dbReference>
<accession>A0A448WF00</accession>
<dbReference type="Proteomes" id="UP000784294">
    <property type="component" value="Unassembled WGS sequence"/>
</dbReference>
<keyword evidence="3" id="KW-1185">Reference proteome</keyword>
<evidence type="ECO:0000313" key="2">
    <source>
        <dbReference type="EMBL" id="VEL10085.1"/>
    </source>
</evidence>
<dbReference type="GO" id="GO:0070382">
    <property type="term" value="C:exocytic vesicle"/>
    <property type="evidence" value="ECO:0007669"/>
    <property type="project" value="TreeGrafter"/>
</dbReference>
<dbReference type="GO" id="GO:0048791">
    <property type="term" value="P:calcium ion-regulated exocytosis of neurotransmitter"/>
    <property type="evidence" value="ECO:0007669"/>
    <property type="project" value="TreeGrafter"/>
</dbReference>
<dbReference type="GO" id="GO:0098793">
    <property type="term" value="C:presynapse"/>
    <property type="evidence" value="ECO:0007669"/>
    <property type="project" value="GOC"/>
</dbReference>
<dbReference type="InterPro" id="IPR000008">
    <property type="entry name" value="C2_dom"/>
</dbReference>
<protein>
    <recommendedName>
        <fullName evidence="1">C2 domain-containing protein</fullName>
    </recommendedName>
</protein>
<dbReference type="GO" id="GO:0030424">
    <property type="term" value="C:axon"/>
    <property type="evidence" value="ECO:0007669"/>
    <property type="project" value="TreeGrafter"/>
</dbReference>
<evidence type="ECO:0000259" key="1">
    <source>
        <dbReference type="PROSITE" id="PS50004"/>
    </source>
</evidence>
<organism evidence="2 3">
    <name type="scientific">Protopolystoma xenopodis</name>
    <dbReference type="NCBI Taxonomy" id="117903"/>
    <lineage>
        <taxon>Eukaryota</taxon>
        <taxon>Metazoa</taxon>
        <taxon>Spiralia</taxon>
        <taxon>Lophotrochozoa</taxon>
        <taxon>Platyhelminthes</taxon>
        <taxon>Monogenea</taxon>
        <taxon>Polyopisthocotylea</taxon>
        <taxon>Polystomatidea</taxon>
        <taxon>Polystomatidae</taxon>
        <taxon>Protopolystoma</taxon>
    </lineage>
</organism>
<evidence type="ECO:0000313" key="3">
    <source>
        <dbReference type="Proteomes" id="UP000784294"/>
    </source>
</evidence>
<dbReference type="PROSITE" id="PS50004">
    <property type="entry name" value="C2"/>
    <property type="match status" value="1"/>
</dbReference>
<dbReference type="InterPro" id="IPR035892">
    <property type="entry name" value="C2_domain_sf"/>
</dbReference>
<dbReference type="GO" id="GO:0006906">
    <property type="term" value="P:vesicle fusion"/>
    <property type="evidence" value="ECO:0007669"/>
    <property type="project" value="TreeGrafter"/>
</dbReference>